<reference evidence="10" key="1">
    <citation type="journal article" date="2019" name="Int. J. Syst. Evol. Microbiol.">
        <title>The Global Catalogue of Microorganisms (GCM) 10K type strain sequencing project: providing services to taxonomists for standard genome sequencing and annotation.</title>
        <authorList>
            <consortium name="The Broad Institute Genomics Platform"/>
            <consortium name="The Broad Institute Genome Sequencing Center for Infectious Disease"/>
            <person name="Wu L."/>
            <person name="Ma J."/>
        </authorList>
    </citation>
    <scope>NUCLEOTIDE SEQUENCE [LARGE SCALE GENOMIC DNA]</scope>
    <source>
        <strain evidence="10">JCM 4087</strain>
    </source>
</reference>
<evidence type="ECO:0000313" key="10">
    <source>
        <dbReference type="Proteomes" id="UP001596091"/>
    </source>
</evidence>
<evidence type="ECO:0000256" key="2">
    <source>
        <dbReference type="ARBA" id="ARBA00009533"/>
    </source>
</evidence>
<sequence length="506" mass="56560">MSNETVGPQDGYSVTSREAQEIVGEHAAAGNGTAERHAHLVNKSRERHLSGATRPMYARHWLLGPTPRHAVPEEGMPPTTAYHLIHDELILDGSSRFNLATFCSTWMEPEAHKLITETLDKNMIDKDEYPQTAELEMRCVHMLAKLWHSPDAEGTIGTSTIGSSEACMLGGLALKWAWRERRKMAGLATDLDDASVRPNLVMGTNTQVCWHKFCRYWDVEAREVAVEESEVVTDPERAAAACDENTIGVVSVLGSTFTGHYEDVAGLSVALDRLQERTGLDIPIHVDGASGGFVAPFLQPELVWDFQLPRVKSINTSGHKYGLVYPGVGWVIWRELKDLHPELVFNVDYLGGSMPTLAINFSRPASQVVAQYYNLIRLGKAGYRAVHEACQEVAVELARQIGELGPFEILSEGRDLPVISWTLKKPEAMGWSLYDLSDRLRDRGWQVPAYRMPANRQAMVIMRVVVRNGFTHDLAGMLVRDIQRHLKWFENQPGFRSLTDGTGFHH</sequence>
<name>A0ABW1EK89_9BACT</name>
<dbReference type="EMBL" id="JBHSPH010000007">
    <property type="protein sequence ID" value="MFC5863828.1"/>
    <property type="molecule type" value="Genomic_DNA"/>
</dbReference>
<dbReference type="Pfam" id="PF00282">
    <property type="entry name" value="Pyridoxal_deC"/>
    <property type="match status" value="1"/>
</dbReference>
<evidence type="ECO:0000256" key="4">
    <source>
        <dbReference type="ARBA" id="ARBA00022898"/>
    </source>
</evidence>
<evidence type="ECO:0000256" key="7">
    <source>
        <dbReference type="RuleBase" id="RU000382"/>
    </source>
</evidence>
<dbReference type="Gene3D" id="4.10.280.50">
    <property type="match status" value="1"/>
</dbReference>
<organism evidence="9 10">
    <name type="scientific">Acidicapsa dinghuensis</name>
    <dbReference type="NCBI Taxonomy" id="2218256"/>
    <lineage>
        <taxon>Bacteria</taxon>
        <taxon>Pseudomonadati</taxon>
        <taxon>Acidobacteriota</taxon>
        <taxon>Terriglobia</taxon>
        <taxon>Terriglobales</taxon>
        <taxon>Acidobacteriaceae</taxon>
        <taxon>Acidicapsa</taxon>
    </lineage>
</organism>
<keyword evidence="10" id="KW-1185">Reference proteome</keyword>
<protein>
    <recommendedName>
        <fullName evidence="3 8">Glutamate decarboxylase</fullName>
        <ecNumber evidence="3 8">4.1.1.15</ecNumber>
    </recommendedName>
</protein>
<evidence type="ECO:0000256" key="1">
    <source>
        <dbReference type="ARBA" id="ARBA00001933"/>
    </source>
</evidence>
<evidence type="ECO:0000256" key="3">
    <source>
        <dbReference type="ARBA" id="ARBA00012421"/>
    </source>
</evidence>
<dbReference type="GO" id="GO:0004351">
    <property type="term" value="F:glutamate decarboxylase activity"/>
    <property type="evidence" value="ECO:0007669"/>
    <property type="project" value="UniProtKB-EC"/>
</dbReference>
<dbReference type="Gene3D" id="3.40.640.10">
    <property type="entry name" value="Type I PLP-dependent aspartate aminotransferase-like (Major domain)"/>
    <property type="match status" value="1"/>
</dbReference>
<evidence type="ECO:0000256" key="8">
    <source>
        <dbReference type="RuleBase" id="RU361171"/>
    </source>
</evidence>
<proteinExistence type="inferred from homology"/>
<dbReference type="PANTHER" id="PTHR43321">
    <property type="entry name" value="GLUTAMATE DECARBOXYLASE"/>
    <property type="match status" value="1"/>
</dbReference>
<dbReference type="NCBIfam" id="TIGR01788">
    <property type="entry name" value="Glu-decarb-GAD"/>
    <property type="match status" value="1"/>
</dbReference>
<dbReference type="Gene3D" id="3.90.1150.160">
    <property type="match status" value="1"/>
</dbReference>
<gene>
    <name evidence="9" type="ORF">ACFPT7_16085</name>
</gene>
<comment type="cofactor">
    <cofactor evidence="1 7">
        <name>pyridoxal 5'-phosphate</name>
        <dbReference type="ChEBI" id="CHEBI:597326"/>
    </cofactor>
</comment>
<dbReference type="InterPro" id="IPR002129">
    <property type="entry name" value="PyrdxlP-dep_de-COase"/>
</dbReference>
<keyword evidence="5 7" id="KW-0456">Lyase</keyword>
<keyword evidence="8" id="KW-0210">Decarboxylase</keyword>
<accession>A0ABW1EK89</accession>
<dbReference type="InterPro" id="IPR015424">
    <property type="entry name" value="PyrdxlP-dep_Trfase"/>
</dbReference>
<dbReference type="SUPFAM" id="SSF53383">
    <property type="entry name" value="PLP-dependent transferases"/>
    <property type="match status" value="1"/>
</dbReference>
<dbReference type="InterPro" id="IPR015421">
    <property type="entry name" value="PyrdxlP-dep_Trfase_major"/>
</dbReference>
<dbReference type="Proteomes" id="UP001596091">
    <property type="component" value="Unassembled WGS sequence"/>
</dbReference>
<dbReference type="InterPro" id="IPR010107">
    <property type="entry name" value="Glutamate_decarboxylase"/>
</dbReference>
<comment type="caution">
    <text evidence="9">The sequence shown here is derived from an EMBL/GenBank/DDBJ whole genome shotgun (WGS) entry which is preliminary data.</text>
</comment>
<dbReference type="PANTHER" id="PTHR43321:SF3">
    <property type="entry name" value="GLUTAMATE DECARBOXYLASE"/>
    <property type="match status" value="1"/>
</dbReference>
<comment type="catalytic activity">
    <reaction evidence="6 8">
        <text>L-glutamate + H(+) = 4-aminobutanoate + CO2</text>
        <dbReference type="Rhea" id="RHEA:17785"/>
        <dbReference type="ChEBI" id="CHEBI:15378"/>
        <dbReference type="ChEBI" id="CHEBI:16526"/>
        <dbReference type="ChEBI" id="CHEBI:29985"/>
        <dbReference type="ChEBI" id="CHEBI:59888"/>
        <dbReference type="EC" id="4.1.1.15"/>
    </reaction>
</comment>
<evidence type="ECO:0000256" key="6">
    <source>
        <dbReference type="ARBA" id="ARBA00048868"/>
    </source>
</evidence>
<comment type="similarity">
    <text evidence="2 7">Belongs to the group II decarboxylase family.</text>
</comment>
<dbReference type="EC" id="4.1.1.15" evidence="3 8"/>
<evidence type="ECO:0000256" key="5">
    <source>
        <dbReference type="ARBA" id="ARBA00023239"/>
    </source>
</evidence>
<keyword evidence="4 7" id="KW-0663">Pyridoxal phosphate</keyword>
<evidence type="ECO:0000313" key="9">
    <source>
        <dbReference type="EMBL" id="MFC5863828.1"/>
    </source>
</evidence>
<dbReference type="RefSeq" id="WP_263342177.1">
    <property type="nucleotide sequence ID" value="NZ_JAGSYH010000010.1"/>
</dbReference>